<protein>
    <submittedName>
        <fullName evidence="3">Phenylacetyl-CoA ligase-like protein</fullName>
    </submittedName>
</protein>
<dbReference type="GO" id="GO:0016405">
    <property type="term" value="F:CoA-ligase activity"/>
    <property type="evidence" value="ECO:0007669"/>
    <property type="project" value="TreeGrafter"/>
</dbReference>
<sequence length="586" mass="65021">MPFKPPSWCSPLPEIPDSISIEQFMFDEVYGRHKLSTARSPFTCGLTGKGYSAMEMKHRVDHLARALSKEFGFAPNQGDEYDKVIAVFSMNAIDYQTTCWATHRIGGILSAANAAYNADELAYQLNNSDAKGLFTCLPLYKTAIEACKKANIPEEKVFILPLPEQVTQGLDAPGHKTVDDLIATGSKLEPLEPLKWSNGDGAKKTAFLCYSSGTSGLPKGVMISHRNVISNVLQLHTYEKPSRDYLAKRYKNTDYTENKLGLLPMSHIYGLIVICHLATYRGDGVIVLPKYELNMLLQTIQDHEIRMLYLVPPMIIHITKQPQVVKKYDLSSVHSIFTGAAPLGKETANDLLGMFPDWIVKQGYGLTETCTVVCATAYDDVWFGSSGPLLPGYVARIITPDGKDITEYNEPGELVVQSPSVVLGYLKNQKATDETFVELSDGRYMRTGDEAVISKSPKGYEHVFITDRIKELIKVKGMQVAPAELEAHLLTHPAVNDCVVIGVPSDREGEVPKAFVVKAPGSIEESDAILKRAIKKHVEQHKSKHKWLAGGVEFIDVVPKSPSGKILRRMLRDQEKEKRRKEGAKL</sequence>
<dbReference type="SUPFAM" id="SSF56801">
    <property type="entry name" value="Acetyl-CoA synthetase-like"/>
    <property type="match status" value="1"/>
</dbReference>
<name>A0A9P4QIB5_9PEZI</name>
<evidence type="ECO:0000313" key="3">
    <source>
        <dbReference type="EMBL" id="KAF2725287.1"/>
    </source>
</evidence>
<dbReference type="InterPro" id="IPR025110">
    <property type="entry name" value="AMP-bd_C"/>
</dbReference>
<evidence type="ECO:0000313" key="4">
    <source>
        <dbReference type="Proteomes" id="UP000799441"/>
    </source>
</evidence>
<dbReference type="CDD" id="cd05911">
    <property type="entry name" value="Firefly_Luc_like"/>
    <property type="match status" value="1"/>
</dbReference>
<dbReference type="Pfam" id="PF13193">
    <property type="entry name" value="AMP-binding_C"/>
    <property type="match status" value="1"/>
</dbReference>
<dbReference type="Gene3D" id="3.30.300.30">
    <property type="match status" value="1"/>
</dbReference>
<dbReference type="EMBL" id="MU003768">
    <property type="protein sequence ID" value="KAF2725287.1"/>
    <property type="molecule type" value="Genomic_DNA"/>
</dbReference>
<proteinExistence type="predicted"/>
<dbReference type="Pfam" id="PF00501">
    <property type="entry name" value="AMP-binding"/>
    <property type="match status" value="1"/>
</dbReference>
<dbReference type="InterPro" id="IPR000873">
    <property type="entry name" value="AMP-dep_synth/lig_dom"/>
</dbReference>
<keyword evidence="4" id="KW-1185">Reference proteome</keyword>
<evidence type="ECO:0000259" key="2">
    <source>
        <dbReference type="Pfam" id="PF13193"/>
    </source>
</evidence>
<feature type="domain" description="AMP-binding enzyme C-terminal" evidence="2">
    <location>
        <begin position="484"/>
        <end position="565"/>
    </location>
</feature>
<keyword evidence="3" id="KW-0436">Ligase</keyword>
<dbReference type="Gene3D" id="2.30.38.10">
    <property type="entry name" value="Luciferase, Domain 3"/>
    <property type="match status" value="1"/>
</dbReference>
<dbReference type="Gene3D" id="3.40.50.980">
    <property type="match status" value="2"/>
</dbReference>
<dbReference type="InterPro" id="IPR020845">
    <property type="entry name" value="AMP-binding_CS"/>
</dbReference>
<feature type="domain" description="AMP-dependent synthetase/ligase" evidence="1">
    <location>
        <begin position="50"/>
        <end position="426"/>
    </location>
</feature>
<dbReference type="InterPro" id="IPR045851">
    <property type="entry name" value="AMP-bd_C_sf"/>
</dbReference>
<organism evidence="3 4">
    <name type="scientific">Polychaeton citri CBS 116435</name>
    <dbReference type="NCBI Taxonomy" id="1314669"/>
    <lineage>
        <taxon>Eukaryota</taxon>
        <taxon>Fungi</taxon>
        <taxon>Dikarya</taxon>
        <taxon>Ascomycota</taxon>
        <taxon>Pezizomycotina</taxon>
        <taxon>Dothideomycetes</taxon>
        <taxon>Dothideomycetidae</taxon>
        <taxon>Capnodiales</taxon>
        <taxon>Capnodiaceae</taxon>
        <taxon>Polychaeton</taxon>
    </lineage>
</organism>
<evidence type="ECO:0000259" key="1">
    <source>
        <dbReference type="Pfam" id="PF00501"/>
    </source>
</evidence>
<dbReference type="OrthoDB" id="6509636at2759"/>
<reference evidence="3" key="1">
    <citation type="journal article" date="2020" name="Stud. Mycol.">
        <title>101 Dothideomycetes genomes: a test case for predicting lifestyles and emergence of pathogens.</title>
        <authorList>
            <person name="Haridas S."/>
            <person name="Albert R."/>
            <person name="Binder M."/>
            <person name="Bloem J."/>
            <person name="Labutti K."/>
            <person name="Salamov A."/>
            <person name="Andreopoulos B."/>
            <person name="Baker S."/>
            <person name="Barry K."/>
            <person name="Bills G."/>
            <person name="Bluhm B."/>
            <person name="Cannon C."/>
            <person name="Castanera R."/>
            <person name="Culley D."/>
            <person name="Daum C."/>
            <person name="Ezra D."/>
            <person name="Gonzalez J."/>
            <person name="Henrissat B."/>
            <person name="Kuo A."/>
            <person name="Liang C."/>
            <person name="Lipzen A."/>
            <person name="Lutzoni F."/>
            <person name="Magnuson J."/>
            <person name="Mondo S."/>
            <person name="Nolan M."/>
            <person name="Ohm R."/>
            <person name="Pangilinan J."/>
            <person name="Park H.-J."/>
            <person name="Ramirez L."/>
            <person name="Alfaro M."/>
            <person name="Sun H."/>
            <person name="Tritt A."/>
            <person name="Yoshinaga Y."/>
            <person name="Zwiers L.-H."/>
            <person name="Turgeon B."/>
            <person name="Goodwin S."/>
            <person name="Spatafora J."/>
            <person name="Crous P."/>
            <person name="Grigoriev I."/>
        </authorList>
    </citation>
    <scope>NUCLEOTIDE SEQUENCE</scope>
    <source>
        <strain evidence="3">CBS 116435</strain>
    </source>
</reference>
<dbReference type="Proteomes" id="UP000799441">
    <property type="component" value="Unassembled WGS sequence"/>
</dbReference>
<dbReference type="PANTHER" id="PTHR24096:SF422">
    <property type="entry name" value="BCDNA.GH02901"/>
    <property type="match status" value="1"/>
</dbReference>
<dbReference type="PANTHER" id="PTHR24096">
    <property type="entry name" value="LONG-CHAIN-FATTY-ACID--COA LIGASE"/>
    <property type="match status" value="1"/>
</dbReference>
<dbReference type="AlphaFoldDB" id="A0A9P4QIB5"/>
<gene>
    <name evidence="3" type="ORF">K431DRAFT_216091</name>
</gene>
<comment type="caution">
    <text evidence="3">The sequence shown here is derived from an EMBL/GenBank/DDBJ whole genome shotgun (WGS) entry which is preliminary data.</text>
</comment>
<dbReference type="PROSITE" id="PS00455">
    <property type="entry name" value="AMP_BINDING"/>
    <property type="match status" value="1"/>
</dbReference>
<accession>A0A9P4QIB5</accession>